<protein>
    <submittedName>
        <fullName evidence="1">Sig3</fullName>
    </submittedName>
</protein>
<proteinExistence type="predicted"/>
<accession>A0A0A9B957</accession>
<evidence type="ECO:0000313" key="1">
    <source>
        <dbReference type="EMBL" id="JAD55837.1"/>
    </source>
</evidence>
<reference evidence="1" key="2">
    <citation type="journal article" date="2015" name="Data Brief">
        <title>Shoot transcriptome of the giant reed, Arundo donax.</title>
        <authorList>
            <person name="Barrero R.A."/>
            <person name="Guerrero F.D."/>
            <person name="Moolhuijzen P."/>
            <person name="Goolsby J.A."/>
            <person name="Tidwell J."/>
            <person name="Bellgard S.E."/>
            <person name="Bellgard M.I."/>
        </authorList>
    </citation>
    <scope>NUCLEOTIDE SEQUENCE</scope>
    <source>
        <tissue evidence="1">Shoot tissue taken approximately 20 cm above the soil surface</tissue>
    </source>
</reference>
<dbReference type="AlphaFoldDB" id="A0A0A9B957"/>
<sequence>MSSCLFLPRASSRAFLSALAFVFVKLLDLFSVI</sequence>
<organism evidence="1">
    <name type="scientific">Arundo donax</name>
    <name type="common">Giant reed</name>
    <name type="synonym">Donax arundinaceus</name>
    <dbReference type="NCBI Taxonomy" id="35708"/>
    <lineage>
        <taxon>Eukaryota</taxon>
        <taxon>Viridiplantae</taxon>
        <taxon>Streptophyta</taxon>
        <taxon>Embryophyta</taxon>
        <taxon>Tracheophyta</taxon>
        <taxon>Spermatophyta</taxon>
        <taxon>Magnoliopsida</taxon>
        <taxon>Liliopsida</taxon>
        <taxon>Poales</taxon>
        <taxon>Poaceae</taxon>
        <taxon>PACMAD clade</taxon>
        <taxon>Arundinoideae</taxon>
        <taxon>Arundineae</taxon>
        <taxon>Arundo</taxon>
    </lineage>
</organism>
<reference evidence="1" key="1">
    <citation type="submission" date="2014-09" db="EMBL/GenBank/DDBJ databases">
        <authorList>
            <person name="Magalhaes I.L.F."/>
            <person name="Oliveira U."/>
            <person name="Santos F.R."/>
            <person name="Vidigal T.H.D.A."/>
            <person name="Brescovit A.D."/>
            <person name="Santos A.J."/>
        </authorList>
    </citation>
    <scope>NUCLEOTIDE SEQUENCE</scope>
    <source>
        <tissue evidence="1">Shoot tissue taken approximately 20 cm above the soil surface</tissue>
    </source>
</reference>
<name>A0A0A9B957_ARUDO</name>
<dbReference type="EMBL" id="GBRH01242058">
    <property type="protein sequence ID" value="JAD55837.1"/>
    <property type="molecule type" value="Transcribed_RNA"/>
</dbReference>